<evidence type="ECO:0000256" key="1">
    <source>
        <dbReference type="SAM" id="MobiDB-lite"/>
    </source>
</evidence>
<evidence type="ECO:0000259" key="2">
    <source>
        <dbReference type="Pfam" id="PF15072"/>
    </source>
</evidence>
<feature type="region of interest" description="Disordered" evidence="1">
    <location>
        <begin position="19"/>
        <end position="70"/>
    </location>
</feature>
<feature type="domain" description="Homologous recombination OB-fold protein OB-fold" evidence="2">
    <location>
        <begin position="156"/>
        <end position="241"/>
    </location>
</feature>
<dbReference type="OrthoDB" id="550780at2759"/>
<keyword evidence="4" id="KW-1185">Reference proteome</keyword>
<dbReference type="Pfam" id="PF15072">
    <property type="entry name" value="HROB"/>
    <property type="match status" value="1"/>
</dbReference>
<sequence length="440" mass="47820">MESWELLDTDDSDIIILPQQPTLLPCKRSKPNSRFTTPFKPCSSQPSQSSHPKTQSQNPAPSSSIIPGPAGTIQAAMHRKAVINQNKDPHENNNATSTQEFLMRAVQEDGSNADNDGDFKMNSWLCAMEFIGQEKNNFLIASSLGSIKKCRKSVERLPLVVAIVKSCTPNGLGDLIATLKDTSGTIGANIHRKVLTESEFGKDIAVGATLILHKVAVFSPSPSAYYLNITLNNVLKVISQESGPPSSDTCVASQVRCVASQVRGVASITGMIRKPAFVRLGTAETTTDEDVSEYMKTKGSVGGETLPEEHIPLSGRFSITTNGSSHQRSVEEVKHLVRKGVTKEATIEQSKGDDNGKDQIMTDYDMQPEGIPSGIMDCSRNGTQHAFSAAKPTDNLLDDSEIDRTSGVTKERPQMISKTILPQWTDEQLDELFADGVDDW</sequence>
<feature type="compositionally biased region" description="Low complexity" evidence="1">
    <location>
        <begin position="38"/>
        <end position="70"/>
    </location>
</feature>
<dbReference type="PANTHER" id="PTHR14523">
    <property type="entry name" value="UNCHARACTERIZED PROTEIN C17ORF53 HOMOLOG"/>
    <property type="match status" value="1"/>
</dbReference>
<name>A0A835H305_9MAGN</name>
<dbReference type="InterPro" id="IPR028045">
    <property type="entry name" value="HROB"/>
</dbReference>
<dbReference type="EMBL" id="JADFTS010000008">
    <property type="protein sequence ID" value="KAF9592445.1"/>
    <property type="molecule type" value="Genomic_DNA"/>
</dbReference>
<organism evidence="3 4">
    <name type="scientific">Coptis chinensis</name>
    <dbReference type="NCBI Taxonomy" id="261450"/>
    <lineage>
        <taxon>Eukaryota</taxon>
        <taxon>Viridiplantae</taxon>
        <taxon>Streptophyta</taxon>
        <taxon>Embryophyta</taxon>
        <taxon>Tracheophyta</taxon>
        <taxon>Spermatophyta</taxon>
        <taxon>Magnoliopsida</taxon>
        <taxon>Ranunculales</taxon>
        <taxon>Ranunculaceae</taxon>
        <taxon>Coptidoideae</taxon>
        <taxon>Coptis</taxon>
    </lineage>
</organism>
<dbReference type="AlphaFoldDB" id="A0A835H305"/>
<protein>
    <recommendedName>
        <fullName evidence="2">Homologous recombination OB-fold protein OB-fold domain-containing protein</fullName>
    </recommendedName>
</protein>
<dbReference type="PANTHER" id="PTHR14523:SF1">
    <property type="entry name" value="HOMOLOGOUS RECOMBINATION OB-FOLD PROTEIN"/>
    <property type="match status" value="1"/>
</dbReference>
<evidence type="ECO:0000313" key="3">
    <source>
        <dbReference type="EMBL" id="KAF9592445.1"/>
    </source>
</evidence>
<comment type="caution">
    <text evidence="3">The sequence shown here is derived from an EMBL/GenBank/DDBJ whole genome shotgun (WGS) entry which is preliminary data.</text>
</comment>
<proteinExistence type="predicted"/>
<gene>
    <name evidence="3" type="ORF">IFM89_014935</name>
</gene>
<dbReference type="GO" id="GO:0000725">
    <property type="term" value="P:recombinational repair"/>
    <property type="evidence" value="ECO:0007669"/>
    <property type="project" value="InterPro"/>
</dbReference>
<dbReference type="InterPro" id="IPR058570">
    <property type="entry name" value="HROB_OB"/>
</dbReference>
<reference evidence="3 4" key="1">
    <citation type="submission" date="2020-10" db="EMBL/GenBank/DDBJ databases">
        <title>The Coptis chinensis genome and diversification of protoberbering-type alkaloids.</title>
        <authorList>
            <person name="Wang B."/>
            <person name="Shu S."/>
            <person name="Song C."/>
            <person name="Liu Y."/>
        </authorList>
    </citation>
    <scope>NUCLEOTIDE SEQUENCE [LARGE SCALE GENOMIC DNA]</scope>
    <source>
        <strain evidence="3">HL-2020</strain>
        <tissue evidence="3">Leaf</tissue>
    </source>
</reference>
<accession>A0A835H305</accession>
<dbReference type="Proteomes" id="UP000631114">
    <property type="component" value="Unassembled WGS sequence"/>
</dbReference>
<evidence type="ECO:0000313" key="4">
    <source>
        <dbReference type="Proteomes" id="UP000631114"/>
    </source>
</evidence>